<name>A0ABX7S883_9BACT</name>
<dbReference type="InterPro" id="IPR041802">
    <property type="entry name" value="MPP_YfcE"/>
</dbReference>
<gene>
    <name evidence="4" type="ORF">JYK00_07045</name>
</gene>
<dbReference type="CDD" id="cd00841">
    <property type="entry name" value="MPP_YfcE"/>
    <property type="match status" value="1"/>
</dbReference>
<protein>
    <recommendedName>
        <fullName evidence="2">Phosphoesterase</fullName>
        <ecNumber evidence="2">3.1.4.-</ecNumber>
    </recommendedName>
</protein>
<dbReference type="EMBL" id="CP071446">
    <property type="protein sequence ID" value="QTA37486.1"/>
    <property type="molecule type" value="Genomic_DNA"/>
</dbReference>
<feature type="domain" description="Calcineurin-like phosphoesterase" evidence="3">
    <location>
        <begin position="3"/>
        <end position="147"/>
    </location>
</feature>
<dbReference type="Gene3D" id="3.60.21.10">
    <property type="match status" value="1"/>
</dbReference>
<keyword evidence="2" id="KW-0479">Metal-binding</keyword>
<dbReference type="PANTHER" id="PTHR43165">
    <property type="entry name" value="METALLOPHOSPHOESTERASE"/>
    <property type="match status" value="1"/>
</dbReference>
<dbReference type="SUPFAM" id="SSF56300">
    <property type="entry name" value="Metallo-dependent phosphatases"/>
    <property type="match status" value="1"/>
</dbReference>
<keyword evidence="5" id="KW-1185">Reference proteome</keyword>
<comment type="cofactor">
    <cofactor evidence="2">
        <name>a divalent metal cation</name>
        <dbReference type="ChEBI" id="CHEBI:60240"/>
    </cofactor>
</comment>
<dbReference type="Proteomes" id="UP000671862">
    <property type="component" value="Chromosome"/>
</dbReference>
<proteinExistence type="inferred from homology"/>
<dbReference type="InterPro" id="IPR000979">
    <property type="entry name" value="Phosphodiesterase_MJ0936/Vps29"/>
</dbReference>
<evidence type="ECO:0000313" key="5">
    <source>
        <dbReference type="Proteomes" id="UP000671862"/>
    </source>
</evidence>
<evidence type="ECO:0000259" key="3">
    <source>
        <dbReference type="Pfam" id="PF12850"/>
    </source>
</evidence>
<dbReference type="Pfam" id="PF12850">
    <property type="entry name" value="Metallophos_2"/>
    <property type="match status" value="1"/>
</dbReference>
<dbReference type="PANTHER" id="PTHR43165:SF1">
    <property type="entry name" value="PHOSPHODIESTERASE MJ0936"/>
    <property type="match status" value="1"/>
</dbReference>
<dbReference type="NCBIfam" id="TIGR00040">
    <property type="entry name" value="yfcE"/>
    <property type="match status" value="1"/>
</dbReference>
<evidence type="ECO:0000256" key="2">
    <source>
        <dbReference type="RuleBase" id="RU362039"/>
    </source>
</evidence>
<sequence>MWLVVSDSHDNILKMKEIEKIIEKEKITTVFHCGDFVAPFVLPYLVKDGVNFFGVFGNNDGEKLLLFQKSNGRIRPGPLEITIGDYKIMMMHEPYALKSIEKSNIYDFVFFGHTHEIVERKEGDALIVNPGESSGWLTGVSTVALIEPLEKKAKIIKI</sequence>
<dbReference type="EC" id="3.1.4.-" evidence="2"/>
<evidence type="ECO:0000313" key="4">
    <source>
        <dbReference type="EMBL" id="QTA37486.1"/>
    </source>
</evidence>
<evidence type="ECO:0000256" key="1">
    <source>
        <dbReference type="ARBA" id="ARBA00008950"/>
    </source>
</evidence>
<reference evidence="4 5" key="1">
    <citation type="submission" date="2021-03" db="EMBL/GenBank/DDBJ databases">
        <title>Thermosipho ferrireducens sp.nov., an anaerobic thermophilic iron-reducing bacterium isolated from a deep-sea hydrothermal sulfide deposits.</title>
        <authorList>
            <person name="Zeng X."/>
            <person name="Chen Y."/>
            <person name="Shao Z."/>
        </authorList>
    </citation>
    <scope>NUCLEOTIDE SEQUENCE [LARGE SCALE GENOMIC DNA]</scope>
    <source>
        <strain evidence="4 5">JL129W03</strain>
    </source>
</reference>
<dbReference type="InterPro" id="IPR024654">
    <property type="entry name" value="Calcineurin-like_PHP_lpxH"/>
</dbReference>
<dbReference type="InterPro" id="IPR053193">
    <property type="entry name" value="MetalloPDE_YfcE-like"/>
</dbReference>
<dbReference type="RefSeq" id="WP_207566211.1">
    <property type="nucleotide sequence ID" value="NZ_CP071446.1"/>
</dbReference>
<organism evidence="4 5">
    <name type="scientific">Thermosipho ferrireducens</name>
    <dbReference type="NCBI Taxonomy" id="2571116"/>
    <lineage>
        <taxon>Bacteria</taxon>
        <taxon>Thermotogati</taxon>
        <taxon>Thermotogota</taxon>
        <taxon>Thermotogae</taxon>
        <taxon>Thermotogales</taxon>
        <taxon>Fervidobacteriaceae</taxon>
        <taxon>Thermosipho</taxon>
    </lineage>
</organism>
<accession>A0ABX7S883</accession>
<comment type="similarity">
    <text evidence="1 2">Belongs to the metallophosphoesterase superfamily. YfcE family.</text>
</comment>
<dbReference type="InterPro" id="IPR029052">
    <property type="entry name" value="Metallo-depent_PP-like"/>
</dbReference>